<dbReference type="Proteomes" id="UP001234787">
    <property type="component" value="Unassembled WGS sequence"/>
</dbReference>
<dbReference type="InterPro" id="IPR010613">
    <property type="entry name" value="PES"/>
</dbReference>
<gene>
    <name evidence="2" type="ORF">SUGI_1496710</name>
</gene>
<dbReference type="GO" id="GO:0003723">
    <property type="term" value="F:RNA binding"/>
    <property type="evidence" value="ECO:0007669"/>
    <property type="project" value="TreeGrafter"/>
</dbReference>
<protein>
    <submittedName>
        <fullName evidence="2">Uncharacterized protein</fullName>
    </submittedName>
</protein>
<comment type="caution">
    <text evidence="2">The sequence shown here is derived from an EMBL/GenBank/DDBJ whole genome shotgun (WGS) entry which is preliminary data.</text>
</comment>
<evidence type="ECO:0000256" key="1">
    <source>
        <dbReference type="ARBA" id="ARBA00004123"/>
    </source>
</evidence>
<reference evidence="2" key="1">
    <citation type="submission" date="2022-12" db="EMBL/GenBank/DDBJ databases">
        <title>Chromosome-Level Genome Assembly of Japanese Cedar (Cryptomeriajaponica D. Don).</title>
        <authorList>
            <person name="Fujino T."/>
            <person name="Yamaguchi K."/>
            <person name="Yokoyama T."/>
            <person name="Hamanaka T."/>
            <person name="Harazono Y."/>
            <person name="Kamada H."/>
            <person name="Kobayashi W."/>
            <person name="Ujino-Ihara T."/>
            <person name="Uchiyama K."/>
            <person name="Matsumoto A."/>
            <person name="Izuno A."/>
            <person name="Tsumura Y."/>
            <person name="Toyoda A."/>
            <person name="Shigenobu S."/>
            <person name="Moriguchi Y."/>
            <person name="Ueno S."/>
            <person name="Kasahara M."/>
        </authorList>
    </citation>
    <scope>NUCLEOTIDE SEQUENCE</scope>
</reference>
<dbReference type="GO" id="GO:0000463">
    <property type="term" value="P:maturation of LSU-rRNA from tricistronic rRNA transcript (SSU-rRNA, 5.8S rRNA, LSU-rRNA)"/>
    <property type="evidence" value="ECO:0007669"/>
    <property type="project" value="TreeGrafter"/>
</dbReference>
<sequence>MKRLTRAQGRHDLEKFQQVNESKPIYKLDTVVKERYPRFLDALRDCDDALSMCFLFAMFPKGRNKPDDLIDLSRKLTIEFMHYVIRSKTLRKVFVTIKGYYYQAEIMGQTITWIVPHQFVIERVSNVDLNVMKTFTEFYITLLGFLNYKLYKSINAIYPPQTITNNLRDLVKAKGVLDSAIQKQRKEKSIEDKDESADDSRDELVSALNKDIRVIENKSVMRAESEDQKIGSL</sequence>
<dbReference type="PANTHER" id="PTHR12221:SF6">
    <property type="entry name" value="PESCADILLO HOMOLOG"/>
    <property type="match status" value="1"/>
</dbReference>
<dbReference type="EMBL" id="BSEH01000745">
    <property type="protein sequence ID" value="GLJ59185.1"/>
    <property type="molecule type" value="Genomic_DNA"/>
</dbReference>
<dbReference type="AlphaFoldDB" id="A0AAD3RRQ5"/>
<evidence type="ECO:0000313" key="2">
    <source>
        <dbReference type="EMBL" id="GLJ59185.1"/>
    </source>
</evidence>
<accession>A0AAD3RRQ5</accession>
<proteinExistence type="predicted"/>
<dbReference type="GO" id="GO:0070545">
    <property type="term" value="C:PeBoW complex"/>
    <property type="evidence" value="ECO:0007669"/>
    <property type="project" value="TreeGrafter"/>
</dbReference>
<name>A0AAD3RRQ5_CRYJA</name>
<dbReference type="Pfam" id="PF06732">
    <property type="entry name" value="Pescadillo_N"/>
    <property type="match status" value="1"/>
</dbReference>
<dbReference type="PANTHER" id="PTHR12221">
    <property type="entry name" value="PESCADILLO - RELATED"/>
    <property type="match status" value="1"/>
</dbReference>
<organism evidence="2 3">
    <name type="scientific">Cryptomeria japonica</name>
    <name type="common">Japanese cedar</name>
    <name type="synonym">Cupressus japonica</name>
    <dbReference type="NCBI Taxonomy" id="3369"/>
    <lineage>
        <taxon>Eukaryota</taxon>
        <taxon>Viridiplantae</taxon>
        <taxon>Streptophyta</taxon>
        <taxon>Embryophyta</taxon>
        <taxon>Tracheophyta</taxon>
        <taxon>Spermatophyta</taxon>
        <taxon>Pinopsida</taxon>
        <taxon>Pinidae</taxon>
        <taxon>Conifers II</taxon>
        <taxon>Cupressales</taxon>
        <taxon>Cupressaceae</taxon>
        <taxon>Cryptomeria</taxon>
    </lineage>
</organism>
<comment type="subcellular location">
    <subcellularLocation>
        <location evidence="1">Nucleus</location>
    </subcellularLocation>
</comment>
<keyword evidence="3" id="KW-1185">Reference proteome</keyword>
<evidence type="ECO:0000313" key="3">
    <source>
        <dbReference type="Proteomes" id="UP001234787"/>
    </source>
</evidence>